<comment type="subcellular location">
    <subcellularLocation>
        <location evidence="1 7">Cell membrane</location>
        <topology evidence="1 7">Multi-pass membrane protein</topology>
    </subcellularLocation>
</comment>
<keyword evidence="2 7" id="KW-0813">Transport</keyword>
<dbReference type="InterPro" id="IPR035906">
    <property type="entry name" value="MetI-like_sf"/>
</dbReference>
<accession>A0ABV7Y5I4</accession>
<comment type="caution">
    <text evidence="9">The sequence shown here is derived from an EMBL/GenBank/DDBJ whole genome shotgun (WGS) entry which is preliminary data.</text>
</comment>
<evidence type="ECO:0000256" key="4">
    <source>
        <dbReference type="ARBA" id="ARBA00022692"/>
    </source>
</evidence>
<sequence>MTEQDTTARREEGVVAAGAAGAELVGRPRSLFGDAWRDLRHNPIFWVSAALILLLGVMAAFPSLFTSVSPTDCNLSRSFQPPGDKALFGYNLQGCDVFSRTVYGARASILVGLFSTTFAGLIAVVLGMLAGYFGGWVDVIISRVIDIVFGIPLLLGALVLLKSLSNRDVGIWGVVFTLGVFGWTTAARVMRSTVISTMQQDYVQAVRALGAGHLRIMLRHILPNAIAPVIVVLTILLGGFIAAEATLSFLGIGLQPPSISWGIDISDAQARIREAAHPLLFPAGFLSVTVLAFIMLGDAIRDAFDPRLR</sequence>
<dbReference type="InterPro" id="IPR025966">
    <property type="entry name" value="OppC_N"/>
</dbReference>
<dbReference type="InterPro" id="IPR050366">
    <property type="entry name" value="BP-dependent_transpt_permease"/>
</dbReference>
<evidence type="ECO:0000313" key="10">
    <source>
        <dbReference type="Proteomes" id="UP001595699"/>
    </source>
</evidence>
<keyword evidence="10" id="KW-1185">Reference proteome</keyword>
<gene>
    <name evidence="9" type="ORF">ACFOUW_06805</name>
</gene>
<dbReference type="PANTHER" id="PTHR43386:SF6">
    <property type="entry name" value="ABC TRANSPORTER PERMEASE PROTEIN"/>
    <property type="match status" value="1"/>
</dbReference>
<evidence type="ECO:0000256" key="3">
    <source>
        <dbReference type="ARBA" id="ARBA00022475"/>
    </source>
</evidence>
<dbReference type="RefSeq" id="WP_205122416.1">
    <property type="nucleotide sequence ID" value="NZ_JAFBCM010000001.1"/>
</dbReference>
<feature type="transmembrane region" description="Helical" evidence="7">
    <location>
        <begin position="144"/>
        <end position="164"/>
    </location>
</feature>
<evidence type="ECO:0000256" key="6">
    <source>
        <dbReference type="ARBA" id="ARBA00023136"/>
    </source>
</evidence>
<evidence type="ECO:0000256" key="1">
    <source>
        <dbReference type="ARBA" id="ARBA00004651"/>
    </source>
</evidence>
<feature type="transmembrane region" description="Helical" evidence="7">
    <location>
        <begin position="279"/>
        <end position="300"/>
    </location>
</feature>
<dbReference type="Gene3D" id="1.10.3720.10">
    <property type="entry name" value="MetI-like"/>
    <property type="match status" value="1"/>
</dbReference>
<keyword evidence="3" id="KW-1003">Cell membrane</keyword>
<evidence type="ECO:0000259" key="8">
    <source>
        <dbReference type="PROSITE" id="PS50928"/>
    </source>
</evidence>
<evidence type="ECO:0000256" key="2">
    <source>
        <dbReference type="ARBA" id="ARBA00022448"/>
    </source>
</evidence>
<reference evidence="10" key="1">
    <citation type="journal article" date="2019" name="Int. J. Syst. Evol. Microbiol.">
        <title>The Global Catalogue of Microorganisms (GCM) 10K type strain sequencing project: providing services to taxonomists for standard genome sequencing and annotation.</title>
        <authorList>
            <consortium name="The Broad Institute Genomics Platform"/>
            <consortium name="The Broad Institute Genome Sequencing Center for Infectious Disease"/>
            <person name="Wu L."/>
            <person name="Ma J."/>
        </authorList>
    </citation>
    <scope>NUCLEOTIDE SEQUENCE [LARGE SCALE GENOMIC DNA]</scope>
    <source>
        <strain evidence="10">CGMCC 4.7241</strain>
    </source>
</reference>
<organism evidence="9 10">
    <name type="scientific">Tenggerimyces flavus</name>
    <dbReference type="NCBI Taxonomy" id="1708749"/>
    <lineage>
        <taxon>Bacteria</taxon>
        <taxon>Bacillati</taxon>
        <taxon>Actinomycetota</taxon>
        <taxon>Actinomycetes</taxon>
        <taxon>Propionibacteriales</taxon>
        <taxon>Nocardioidaceae</taxon>
        <taxon>Tenggerimyces</taxon>
    </lineage>
</organism>
<dbReference type="Pfam" id="PF00528">
    <property type="entry name" value="BPD_transp_1"/>
    <property type="match status" value="1"/>
</dbReference>
<feature type="transmembrane region" description="Helical" evidence="7">
    <location>
        <begin position="170"/>
        <end position="190"/>
    </location>
</feature>
<dbReference type="CDD" id="cd06261">
    <property type="entry name" value="TM_PBP2"/>
    <property type="match status" value="1"/>
</dbReference>
<proteinExistence type="inferred from homology"/>
<dbReference type="EMBL" id="JBHRZH010000005">
    <property type="protein sequence ID" value="MFC3760541.1"/>
    <property type="molecule type" value="Genomic_DNA"/>
</dbReference>
<dbReference type="PROSITE" id="PS50928">
    <property type="entry name" value="ABC_TM1"/>
    <property type="match status" value="1"/>
</dbReference>
<dbReference type="Pfam" id="PF12911">
    <property type="entry name" value="OppC_N"/>
    <property type="match status" value="1"/>
</dbReference>
<keyword evidence="5 7" id="KW-1133">Transmembrane helix</keyword>
<feature type="transmembrane region" description="Helical" evidence="7">
    <location>
        <begin position="109"/>
        <end position="132"/>
    </location>
</feature>
<keyword evidence="6 7" id="KW-0472">Membrane</keyword>
<dbReference type="Proteomes" id="UP001595699">
    <property type="component" value="Unassembled WGS sequence"/>
</dbReference>
<feature type="transmembrane region" description="Helical" evidence="7">
    <location>
        <begin position="225"/>
        <end position="252"/>
    </location>
</feature>
<dbReference type="SUPFAM" id="SSF161098">
    <property type="entry name" value="MetI-like"/>
    <property type="match status" value="1"/>
</dbReference>
<feature type="transmembrane region" description="Helical" evidence="7">
    <location>
        <begin position="44"/>
        <end position="65"/>
    </location>
</feature>
<name>A0ABV7Y5I4_9ACTN</name>
<comment type="similarity">
    <text evidence="7">Belongs to the binding-protein-dependent transport system permease family.</text>
</comment>
<evidence type="ECO:0000256" key="5">
    <source>
        <dbReference type="ARBA" id="ARBA00022989"/>
    </source>
</evidence>
<evidence type="ECO:0000256" key="7">
    <source>
        <dbReference type="RuleBase" id="RU363032"/>
    </source>
</evidence>
<feature type="domain" description="ABC transmembrane type-1" evidence="8">
    <location>
        <begin position="105"/>
        <end position="297"/>
    </location>
</feature>
<dbReference type="InterPro" id="IPR000515">
    <property type="entry name" value="MetI-like"/>
</dbReference>
<protein>
    <submittedName>
        <fullName evidence="9">ABC transporter permease</fullName>
    </submittedName>
</protein>
<dbReference type="PANTHER" id="PTHR43386">
    <property type="entry name" value="OLIGOPEPTIDE TRANSPORT SYSTEM PERMEASE PROTEIN APPC"/>
    <property type="match status" value="1"/>
</dbReference>
<keyword evidence="4 7" id="KW-0812">Transmembrane</keyword>
<evidence type="ECO:0000313" key="9">
    <source>
        <dbReference type="EMBL" id="MFC3760541.1"/>
    </source>
</evidence>